<keyword evidence="2" id="KW-1185">Reference proteome</keyword>
<sequence length="82" mass="9417">MNTFTASQEIKHLPEDEIFSIYHDSEYKDSDIDVEIAIPVQEFRENKDGFVYKDLDEIPYAATVTYTGVYENISSAMEAISK</sequence>
<evidence type="ECO:0000313" key="2">
    <source>
        <dbReference type="Proteomes" id="UP001623660"/>
    </source>
</evidence>
<dbReference type="Proteomes" id="UP001623660">
    <property type="component" value="Unassembled WGS sequence"/>
</dbReference>
<dbReference type="Gene3D" id="3.20.80.10">
    <property type="entry name" value="Regulatory factor, effector binding domain"/>
    <property type="match status" value="1"/>
</dbReference>
<gene>
    <name evidence="1" type="ORF">ACJDU8_20025</name>
</gene>
<reference evidence="1 2" key="1">
    <citation type="submission" date="2024-11" db="EMBL/GenBank/DDBJ databases">
        <authorList>
            <person name="Heng Y.C."/>
            <person name="Lim A.C.H."/>
            <person name="Lee J.K.Y."/>
            <person name="Kittelmann S."/>
        </authorList>
    </citation>
    <scope>NUCLEOTIDE SEQUENCE [LARGE SCALE GENOMIC DNA]</scope>
    <source>
        <strain evidence="1 2">WILCCON 0269</strain>
    </source>
</reference>
<accession>A0ABW8SR99</accession>
<dbReference type="RefSeq" id="WP_406793941.1">
    <property type="nucleotide sequence ID" value="NZ_JBJHZX010000038.1"/>
</dbReference>
<organism evidence="1 2">
    <name type="scientific">Candidatus Clostridium eludens</name>
    <dbReference type="NCBI Taxonomy" id="3381663"/>
    <lineage>
        <taxon>Bacteria</taxon>
        <taxon>Bacillati</taxon>
        <taxon>Bacillota</taxon>
        <taxon>Clostridia</taxon>
        <taxon>Eubacteriales</taxon>
        <taxon>Clostridiaceae</taxon>
        <taxon>Clostridium</taxon>
    </lineage>
</organism>
<comment type="caution">
    <text evidence="1">The sequence shown here is derived from an EMBL/GenBank/DDBJ whole genome shotgun (WGS) entry which is preliminary data.</text>
</comment>
<dbReference type="EMBL" id="JBJHZX010000038">
    <property type="protein sequence ID" value="MFL0197836.1"/>
    <property type="molecule type" value="Genomic_DNA"/>
</dbReference>
<dbReference type="InterPro" id="IPR011256">
    <property type="entry name" value="Reg_factor_effector_dom_sf"/>
</dbReference>
<proteinExistence type="predicted"/>
<evidence type="ECO:0000313" key="1">
    <source>
        <dbReference type="EMBL" id="MFL0197836.1"/>
    </source>
</evidence>
<protein>
    <submittedName>
        <fullName evidence="1">Uncharacterized protein</fullName>
    </submittedName>
</protein>
<name>A0ABW8SR99_9CLOT</name>